<accession>A0AAV2H543</accession>
<evidence type="ECO:0000313" key="10">
    <source>
        <dbReference type="Proteomes" id="UP001497497"/>
    </source>
</evidence>
<feature type="transmembrane region" description="Helical" evidence="8">
    <location>
        <begin position="228"/>
        <end position="248"/>
    </location>
</feature>
<evidence type="ECO:0000256" key="2">
    <source>
        <dbReference type="ARBA" id="ARBA00006175"/>
    </source>
</evidence>
<evidence type="ECO:0000313" key="9">
    <source>
        <dbReference type="EMBL" id="CAL1528817.1"/>
    </source>
</evidence>
<sequence length="263" mass="27698">MSLGLQKKMSSERIPLLSTPVNRSNSVVFSWQEIIENYVRPCCAEFLGVALFVFIGCTSVYNTQNIVGVAIAHGLTIALLVTATGAISGGQLNPAVTLALFISREITAVKALLFVLAQVVGGITGAAICKGVLDDVAYRSIQGGAQDLGKGTTIGEGVLCEVMLTALLVTVILLTAVDPETKSTLAPLAIGFTVVVDILAGGTLTGASMNPARSFGPAVVSNAWNNHWIYWVGPGVGALWAVFIYRLILASPEKRFLRLYSSN</sequence>
<organism evidence="9 10">
    <name type="scientific">Lymnaea stagnalis</name>
    <name type="common">Great pond snail</name>
    <name type="synonym">Helix stagnalis</name>
    <dbReference type="NCBI Taxonomy" id="6523"/>
    <lineage>
        <taxon>Eukaryota</taxon>
        <taxon>Metazoa</taxon>
        <taxon>Spiralia</taxon>
        <taxon>Lophotrochozoa</taxon>
        <taxon>Mollusca</taxon>
        <taxon>Gastropoda</taxon>
        <taxon>Heterobranchia</taxon>
        <taxon>Euthyneura</taxon>
        <taxon>Panpulmonata</taxon>
        <taxon>Hygrophila</taxon>
        <taxon>Lymnaeoidea</taxon>
        <taxon>Lymnaeidae</taxon>
        <taxon>Lymnaea</taxon>
    </lineage>
</organism>
<evidence type="ECO:0008006" key="11">
    <source>
        <dbReference type="Google" id="ProtNLM"/>
    </source>
</evidence>
<dbReference type="PANTHER" id="PTHR19139">
    <property type="entry name" value="AQUAPORIN TRANSPORTER"/>
    <property type="match status" value="1"/>
</dbReference>
<evidence type="ECO:0000256" key="1">
    <source>
        <dbReference type="ARBA" id="ARBA00004141"/>
    </source>
</evidence>
<feature type="transmembrane region" description="Helical" evidence="8">
    <location>
        <begin position="111"/>
        <end position="133"/>
    </location>
</feature>
<dbReference type="Proteomes" id="UP001497497">
    <property type="component" value="Unassembled WGS sequence"/>
</dbReference>
<dbReference type="EMBL" id="CAXITT010000039">
    <property type="protein sequence ID" value="CAL1528817.1"/>
    <property type="molecule type" value="Genomic_DNA"/>
</dbReference>
<evidence type="ECO:0000256" key="3">
    <source>
        <dbReference type="ARBA" id="ARBA00022448"/>
    </source>
</evidence>
<dbReference type="Gene3D" id="1.20.1080.10">
    <property type="entry name" value="Glycerol uptake facilitator protein"/>
    <property type="match status" value="1"/>
</dbReference>
<evidence type="ECO:0000256" key="4">
    <source>
        <dbReference type="ARBA" id="ARBA00022692"/>
    </source>
</evidence>
<dbReference type="AlphaFoldDB" id="A0AAV2H543"/>
<dbReference type="InterPro" id="IPR023271">
    <property type="entry name" value="Aquaporin-like"/>
</dbReference>
<gene>
    <name evidence="9" type="ORF">GSLYS_00002987001</name>
</gene>
<comment type="caution">
    <text evidence="9">The sequence shown here is derived from an EMBL/GenBank/DDBJ whole genome shotgun (WGS) entry which is preliminary data.</text>
</comment>
<reference evidence="9 10" key="1">
    <citation type="submission" date="2024-04" db="EMBL/GenBank/DDBJ databases">
        <authorList>
            <consortium name="Genoscope - CEA"/>
            <person name="William W."/>
        </authorList>
    </citation>
    <scope>NUCLEOTIDE SEQUENCE [LARGE SCALE GENOMIC DNA]</scope>
</reference>
<keyword evidence="5 8" id="KW-1133">Transmembrane helix</keyword>
<dbReference type="SUPFAM" id="SSF81338">
    <property type="entry name" value="Aquaporin-like"/>
    <property type="match status" value="1"/>
</dbReference>
<dbReference type="InterPro" id="IPR000425">
    <property type="entry name" value="MIP"/>
</dbReference>
<evidence type="ECO:0000256" key="6">
    <source>
        <dbReference type="ARBA" id="ARBA00023136"/>
    </source>
</evidence>
<dbReference type="InterPro" id="IPR034294">
    <property type="entry name" value="Aquaporin_transptr"/>
</dbReference>
<feature type="transmembrane region" description="Helical" evidence="8">
    <location>
        <begin position="188"/>
        <end position="208"/>
    </location>
</feature>
<dbReference type="GO" id="GO:0015250">
    <property type="term" value="F:water channel activity"/>
    <property type="evidence" value="ECO:0007669"/>
    <property type="project" value="TreeGrafter"/>
</dbReference>
<keyword evidence="10" id="KW-1185">Reference proteome</keyword>
<dbReference type="Pfam" id="PF00230">
    <property type="entry name" value="MIP"/>
    <property type="match status" value="1"/>
</dbReference>
<name>A0AAV2H543_LYMST</name>
<dbReference type="CDD" id="cd00333">
    <property type="entry name" value="MIP"/>
    <property type="match status" value="1"/>
</dbReference>
<evidence type="ECO:0000256" key="5">
    <source>
        <dbReference type="ARBA" id="ARBA00022989"/>
    </source>
</evidence>
<dbReference type="InterPro" id="IPR022357">
    <property type="entry name" value="MIP_CS"/>
</dbReference>
<dbReference type="GO" id="GO:0005886">
    <property type="term" value="C:plasma membrane"/>
    <property type="evidence" value="ECO:0007669"/>
    <property type="project" value="TreeGrafter"/>
</dbReference>
<dbReference type="NCBIfam" id="TIGR00861">
    <property type="entry name" value="MIP"/>
    <property type="match status" value="1"/>
</dbReference>
<feature type="transmembrane region" description="Helical" evidence="8">
    <location>
        <begin position="67"/>
        <end position="90"/>
    </location>
</feature>
<comment type="similarity">
    <text evidence="2 7">Belongs to the MIP/aquaporin (TC 1.A.8) family.</text>
</comment>
<comment type="subcellular location">
    <subcellularLocation>
        <location evidence="1">Membrane</location>
        <topology evidence="1">Multi-pass membrane protein</topology>
    </subcellularLocation>
</comment>
<evidence type="ECO:0000256" key="8">
    <source>
        <dbReference type="SAM" id="Phobius"/>
    </source>
</evidence>
<dbReference type="PRINTS" id="PR00783">
    <property type="entry name" value="MINTRINSICP"/>
</dbReference>
<keyword evidence="4 7" id="KW-0812">Transmembrane</keyword>
<feature type="transmembrane region" description="Helical" evidence="8">
    <location>
        <begin position="153"/>
        <end position="176"/>
    </location>
</feature>
<dbReference type="PROSITE" id="PS00221">
    <property type="entry name" value="MIP"/>
    <property type="match status" value="1"/>
</dbReference>
<proteinExistence type="inferred from homology"/>
<protein>
    <recommendedName>
        <fullName evidence="11">Aquaporin</fullName>
    </recommendedName>
</protein>
<dbReference type="PANTHER" id="PTHR19139:SF284">
    <property type="entry name" value="AQUAPORIN"/>
    <property type="match status" value="1"/>
</dbReference>
<keyword evidence="6 8" id="KW-0472">Membrane</keyword>
<keyword evidence="3 7" id="KW-0813">Transport</keyword>
<evidence type="ECO:0000256" key="7">
    <source>
        <dbReference type="RuleBase" id="RU000477"/>
    </source>
</evidence>
<dbReference type="FunFam" id="1.20.1080.10:FF:000019">
    <property type="entry name" value="AQuaPorin or aquaglyceroporin related"/>
    <property type="match status" value="1"/>
</dbReference>